<keyword evidence="3" id="KW-1185">Reference proteome</keyword>
<dbReference type="Proteomes" id="UP000076715">
    <property type="component" value="Unassembled WGS sequence"/>
</dbReference>
<protein>
    <submittedName>
        <fullName evidence="2">Antibiotic biosynthesis monooxygenase</fullName>
    </submittedName>
</protein>
<evidence type="ECO:0000313" key="3">
    <source>
        <dbReference type="Proteomes" id="UP000076715"/>
    </source>
</evidence>
<dbReference type="OrthoDB" id="9798157at2"/>
<evidence type="ECO:0000313" key="2">
    <source>
        <dbReference type="EMBL" id="KZS38190.1"/>
    </source>
</evidence>
<sequence length="98" mass="11936">MILEQVILYIRPNQSEMFEKAFKIAQNIIITMKGYLRHDLLKCVEEEDKYLLLVEWKTITDHEEGFRKSEGYQDWKNLLHHFYDPFPVVQHYFSVLEN</sequence>
<dbReference type="AlphaFoldDB" id="A0A162WME5"/>
<dbReference type="PROSITE" id="PS51725">
    <property type="entry name" value="ABM"/>
    <property type="match status" value="1"/>
</dbReference>
<dbReference type="STRING" id="1642818.AWE51_19320"/>
<dbReference type="GO" id="GO:0004497">
    <property type="term" value="F:monooxygenase activity"/>
    <property type="evidence" value="ECO:0007669"/>
    <property type="project" value="UniProtKB-KW"/>
</dbReference>
<keyword evidence="2" id="KW-0560">Oxidoreductase</keyword>
<dbReference type="InterPro" id="IPR011008">
    <property type="entry name" value="Dimeric_a/b-barrel"/>
</dbReference>
<dbReference type="RefSeq" id="WP_066320215.1">
    <property type="nucleotide sequence ID" value="NZ_LQRT01000060.1"/>
</dbReference>
<dbReference type="Gene3D" id="3.30.70.100">
    <property type="match status" value="1"/>
</dbReference>
<proteinExistence type="predicted"/>
<dbReference type="SUPFAM" id="SSF54909">
    <property type="entry name" value="Dimeric alpha+beta barrel"/>
    <property type="match status" value="1"/>
</dbReference>
<dbReference type="EMBL" id="LQRT01000060">
    <property type="protein sequence ID" value="KZS38190.1"/>
    <property type="molecule type" value="Genomic_DNA"/>
</dbReference>
<organism evidence="2 3">
    <name type="scientific">Aquimarina aggregata</name>
    <dbReference type="NCBI Taxonomy" id="1642818"/>
    <lineage>
        <taxon>Bacteria</taxon>
        <taxon>Pseudomonadati</taxon>
        <taxon>Bacteroidota</taxon>
        <taxon>Flavobacteriia</taxon>
        <taxon>Flavobacteriales</taxon>
        <taxon>Flavobacteriaceae</taxon>
        <taxon>Aquimarina</taxon>
    </lineage>
</organism>
<accession>A0A162WME5</accession>
<dbReference type="Pfam" id="PF03992">
    <property type="entry name" value="ABM"/>
    <property type="match status" value="1"/>
</dbReference>
<evidence type="ECO:0000259" key="1">
    <source>
        <dbReference type="PROSITE" id="PS51725"/>
    </source>
</evidence>
<name>A0A162WME5_9FLAO</name>
<reference evidence="2 3" key="1">
    <citation type="submission" date="2016-01" db="EMBL/GenBank/DDBJ databases">
        <title>The draft genome sequence of Aquimarina sp. RZW4-3-2.</title>
        <authorList>
            <person name="Wang Y."/>
        </authorList>
    </citation>
    <scope>NUCLEOTIDE SEQUENCE [LARGE SCALE GENOMIC DNA]</scope>
    <source>
        <strain evidence="2 3">RZW4-3-2</strain>
    </source>
</reference>
<gene>
    <name evidence="2" type="ORF">AWE51_19320</name>
</gene>
<dbReference type="InterPro" id="IPR007138">
    <property type="entry name" value="ABM_dom"/>
</dbReference>
<feature type="domain" description="ABM" evidence="1">
    <location>
        <begin position="2"/>
        <end position="93"/>
    </location>
</feature>
<comment type="caution">
    <text evidence="2">The sequence shown here is derived from an EMBL/GenBank/DDBJ whole genome shotgun (WGS) entry which is preliminary data.</text>
</comment>
<keyword evidence="2" id="KW-0503">Monooxygenase</keyword>